<protein>
    <recommendedName>
        <fullName evidence="1">Helitron helicase-like domain-containing protein</fullName>
    </recommendedName>
</protein>
<reference evidence="2 3" key="1">
    <citation type="journal article" date="2020" name="IScience">
        <title>Genome Sequencing of the Endangered Kingdonia uniflora (Circaeasteraceae, Ranunculales) Reveals Potential Mechanisms of Evolutionary Specialization.</title>
        <authorList>
            <person name="Sun Y."/>
            <person name="Deng T."/>
            <person name="Zhang A."/>
            <person name="Moore M.J."/>
            <person name="Landis J.B."/>
            <person name="Lin N."/>
            <person name="Zhang H."/>
            <person name="Zhang X."/>
            <person name="Huang J."/>
            <person name="Zhang X."/>
            <person name="Sun H."/>
            <person name="Wang H."/>
        </authorList>
    </citation>
    <scope>NUCLEOTIDE SEQUENCE [LARGE SCALE GENOMIC DNA]</scope>
    <source>
        <strain evidence="2">TB1705</strain>
        <tissue evidence="2">Leaf</tissue>
    </source>
</reference>
<dbReference type="PANTHER" id="PTHR45786">
    <property type="entry name" value="DNA BINDING PROTEIN-LIKE"/>
    <property type="match status" value="1"/>
</dbReference>
<dbReference type="InterPro" id="IPR025476">
    <property type="entry name" value="Helitron_helicase-like"/>
</dbReference>
<evidence type="ECO:0000313" key="2">
    <source>
        <dbReference type="EMBL" id="KAF6170123.1"/>
    </source>
</evidence>
<accession>A0A7J7NSQ1</accession>
<feature type="domain" description="Helitron helicase-like" evidence="1">
    <location>
        <begin position="193"/>
        <end position="282"/>
    </location>
</feature>
<name>A0A7J7NSQ1_9MAGN</name>
<sequence>MRSITILNPWRVATSKRCIITRSRQTCKLCSTLYYGSSIALNKHAERNPQLNADVLDIIQANLLEHNHFARMYRQAYEVLKEASSLTKKDVNIRAHLYYNSRTDRRRYNLLSIDEIAVILPRDGHEPCSMRDIIAYLKGDRELMRINKCHPAYLPLHYVLLFPRGQLGWAPDLLHWDVNYNNPSEDRLTLKDFYSYRLFQCHTEYLSILRGGQLFQEFRVDAWDLTEQNRLNYHRINKSKLRSELYDGLADLAGVGLNSNEVGIRLILPSSFIGGPRHMSENF</sequence>
<comment type="caution">
    <text evidence="2">The sequence shown here is derived from an EMBL/GenBank/DDBJ whole genome shotgun (WGS) entry which is preliminary data.</text>
</comment>
<dbReference type="AlphaFoldDB" id="A0A7J7NSQ1"/>
<evidence type="ECO:0000259" key="1">
    <source>
        <dbReference type="Pfam" id="PF14214"/>
    </source>
</evidence>
<gene>
    <name evidence="2" type="ORF">GIB67_025812</name>
</gene>
<dbReference type="OrthoDB" id="1928976at2759"/>
<organism evidence="2 3">
    <name type="scientific">Kingdonia uniflora</name>
    <dbReference type="NCBI Taxonomy" id="39325"/>
    <lineage>
        <taxon>Eukaryota</taxon>
        <taxon>Viridiplantae</taxon>
        <taxon>Streptophyta</taxon>
        <taxon>Embryophyta</taxon>
        <taxon>Tracheophyta</taxon>
        <taxon>Spermatophyta</taxon>
        <taxon>Magnoliopsida</taxon>
        <taxon>Ranunculales</taxon>
        <taxon>Circaeasteraceae</taxon>
        <taxon>Kingdonia</taxon>
    </lineage>
</organism>
<dbReference type="EMBL" id="JACGCM010000604">
    <property type="protein sequence ID" value="KAF6170123.1"/>
    <property type="molecule type" value="Genomic_DNA"/>
</dbReference>
<evidence type="ECO:0000313" key="3">
    <source>
        <dbReference type="Proteomes" id="UP000541444"/>
    </source>
</evidence>
<keyword evidence="3" id="KW-1185">Reference proteome</keyword>
<proteinExistence type="predicted"/>
<dbReference type="Pfam" id="PF14214">
    <property type="entry name" value="Helitron_like_N"/>
    <property type="match status" value="1"/>
</dbReference>
<dbReference type="Proteomes" id="UP000541444">
    <property type="component" value="Unassembled WGS sequence"/>
</dbReference>
<dbReference type="PANTHER" id="PTHR45786:SF74">
    <property type="entry name" value="ATP-DEPENDENT DNA HELICASE"/>
    <property type="match status" value="1"/>
</dbReference>